<comment type="caution">
    <text evidence="1">The sequence shown here is derived from an EMBL/GenBank/DDBJ whole genome shotgun (WGS) entry which is preliminary data.</text>
</comment>
<evidence type="ECO:0000313" key="2">
    <source>
        <dbReference type="Proteomes" id="UP000321040"/>
    </source>
</evidence>
<organism evidence="1 2">
    <name type="scientific">Staphylococcus kloosii</name>
    <dbReference type="NCBI Taxonomy" id="29384"/>
    <lineage>
        <taxon>Bacteria</taxon>
        <taxon>Bacillati</taxon>
        <taxon>Bacillota</taxon>
        <taxon>Bacilli</taxon>
        <taxon>Bacillales</taxon>
        <taxon>Staphylococcaceae</taxon>
        <taxon>Staphylococcus</taxon>
    </lineage>
</organism>
<name>A0ABQ0XRK8_9STAP</name>
<evidence type="ECO:0000313" key="1">
    <source>
        <dbReference type="EMBL" id="GEP82834.1"/>
    </source>
</evidence>
<protein>
    <submittedName>
        <fullName evidence="1">Uncharacterized protein</fullName>
    </submittedName>
</protein>
<sequence>MTSPLNYSLLHELYNILRRSTLRNNYIYTKKIKPRYMYNGVFTSQNLRLQGVYLNSETSLLLQYKIIFEY</sequence>
<accession>A0ABQ0XRK8</accession>
<reference evidence="1 2" key="1">
    <citation type="submission" date="2019-07" db="EMBL/GenBank/DDBJ databases">
        <title>Whole genome shotgun sequence of Staphylococcus kloosii NBRC 109624.</title>
        <authorList>
            <person name="Hosoyama A."/>
            <person name="Uohara A."/>
            <person name="Ohji S."/>
            <person name="Ichikawa N."/>
        </authorList>
    </citation>
    <scope>NUCLEOTIDE SEQUENCE [LARGE SCALE GENOMIC DNA]</scope>
    <source>
        <strain evidence="1 2">NBRC 109624</strain>
    </source>
</reference>
<gene>
    <name evidence="1" type="ORF">SKL01_20120</name>
</gene>
<keyword evidence="2" id="KW-1185">Reference proteome</keyword>
<dbReference type="Proteomes" id="UP000321040">
    <property type="component" value="Unassembled WGS sequence"/>
</dbReference>
<proteinExistence type="predicted"/>
<dbReference type="EMBL" id="BKAQ01000017">
    <property type="protein sequence ID" value="GEP82834.1"/>
    <property type="molecule type" value="Genomic_DNA"/>
</dbReference>